<reference evidence="2 3" key="1">
    <citation type="journal article" date="2020" name="Microorganisms">
        <title>Reliable Identification of Environmental Pseudomonas Isolates Using the rpoD Gene.</title>
        <authorList>
            <consortium name="The Broad Institute Genome Sequencing Platform"/>
            <person name="Girard L."/>
            <person name="Lood C."/>
            <person name="Rokni-Zadeh H."/>
            <person name="van Noort V."/>
            <person name="Lavigne R."/>
            <person name="De Mot R."/>
        </authorList>
    </citation>
    <scope>NUCLEOTIDE SEQUENCE [LARGE SCALE GENOMIC DNA]</scope>
    <source>
        <strain evidence="2 3">SWRI65</strain>
    </source>
</reference>
<evidence type="ECO:0000313" key="2">
    <source>
        <dbReference type="EMBL" id="QXI20061.1"/>
    </source>
</evidence>
<evidence type="ECO:0008006" key="4">
    <source>
        <dbReference type="Google" id="ProtNLM"/>
    </source>
</evidence>
<protein>
    <recommendedName>
        <fullName evidence="4">Fimbrial protein</fullName>
    </recommendedName>
</protein>
<accession>A0A9E6TIM8</accession>
<feature type="signal peptide" evidence="1">
    <location>
        <begin position="1"/>
        <end position="25"/>
    </location>
</feature>
<reference evidence="2 3" key="2">
    <citation type="journal article" date="2021" name="Microorganisms">
        <title>The Ever-Expanding Pseudomonas Genus: Description of 43 New Species and Partition of the Pseudomonas putida Group.</title>
        <authorList>
            <person name="Girard L."/>
            <person name="Lood C."/>
            <person name="Hofte M."/>
            <person name="Vandamme P."/>
            <person name="Rokni-Zadeh H."/>
            <person name="van Noort V."/>
            <person name="Lavigne R."/>
            <person name="De Mot R."/>
        </authorList>
    </citation>
    <scope>NUCLEOTIDE SEQUENCE [LARGE SCALE GENOMIC DNA]</scope>
    <source>
        <strain evidence="2 3">SWRI65</strain>
    </source>
</reference>
<evidence type="ECO:0000313" key="3">
    <source>
        <dbReference type="Proteomes" id="UP000631521"/>
    </source>
</evidence>
<keyword evidence="3" id="KW-1185">Reference proteome</keyword>
<dbReference type="KEGG" id="phv:HU739_023475"/>
<name>A0A9E6TIM8_9PSED</name>
<proteinExistence type="predicted"/>
<dbReference type="Proteomes" id="UP000631521">
    <property type="component" value="Chromosome"/>
</dbReference>
<keyword evidence="1" id="KW-0732">Signal</keyword>
<dbReference type="EMBL" id="CP077091">
    <property type="protein sequence ID" value="QXI20061.1"/>
    <property type="molecule type" value="Genomic_DNA"/>
</dbReference>
<organism evidence="2 3">
    <name type="scientific">Pseudomonas hamedanensis</name>
    <dbReference type="NCBI Taxonomy" id="2745504"/>
    <lineage>
        <taxon>Bacteria</taxon>
        <taxon>Pseudomonadati</taxon>
        <taxon>Pseudomonadota</taxon>
        <taxon>Gammaproteobacteria</taxon>
        <taxon>Pseudomonadales</taxon>
        <taxon>Pseudomonadaceae</taxon>
        <taxon>Pseudomonas</taxon>
    </lineage>
</organism>
<evidence type="ECO:0000256" key="1">
    <source>
        <dbReference type="SAM" id="SignalP"/>
    </source>
</evidence>
<sequence length="404" mass="44447">MITTKKGWGLLAWLLAGLFASTVRAASLDITAVFRPDPSNPAQNEFENTTPQGGYCGNYPTLCENGVFSLSLPIRFKAVAPIEALHDERKGPMFRVPSSWRDVQVVHEGTGETETVRMRVNGIGATYAITKPLLAGTWPGWVNAPAPCRYGGVGYGTQVWYAFFWRVPLDAGVCSRQAKLTIDESYGFSYRDTGFSYQLITPNPLRMSAGVYRGVLNYTVGPYGDFDMGDVMLADDSAISLNFALSVEHTLKVDIPPGGNRVVLEPVGGWQSWLDQGRKPTRLLRDQTFNIWTSSHFKMNLQCEYYSNNTCALWESTSGHSAPLEVSVTLPNGLTDGAGQPVNRRRLLRDGSGTELFQPGFYLDRKVGTLHFEVAQDAVDEMIKPGTARSYSGSVTVIWDSEVG</sequence>
<gene>
    <name evidence="2" type="ORF">HU739_023475</name>
</gene>
<feature type="chain" id="PRO_5038518488" description="Fimbrial protein" evidence="1">
    <location>
        <begin position="26"/>
        <end position="404"/>
    </location>
</feature>
<dbReference type="AlphaFoldDB" id="A0A9E6TIM8"/>